<keyword evidence="2" id="KW-0732">Signal</keyword>
<dbReference type="Proteomes" id="UP000006039">
    <property type="component" value="Unassembled WGS sequence"/>
</dbReference>
<feature type="chain" id="PRO_5015094346" evidence="2">
    <location>
        <begin position="20"/>
        <end position="285"/>
    </location>
</feature>
<reference evidence="4" key="5">
    <citation type="submission" date="2018-04" db="UniProtKB">
        <authorList>
            <consortium name="EnsemblFungi"/>
        </authorList>
    </citation>
    <scope>IDENTIFICATION</scope>
    <source>
        <strain evidence="4">R3-111a-1</strain>
    </source>
</reference>
<proteinExistence type="predicted"/>
<dbReference type="eggNOG" id="ENOG502RKGT">
    <property type="taxonomic scope" value="Eukaryota"/>
</dbReference>
<dbReference type="AlphaFoldDB" id="J3NPP7"/>
<evidence type="ECO:0000313" key="3">
    <source>
        <dbReference type="EMBL" id="EJT78152.1"/>
    </source>
</evidence>
<evidence type="ECO:0000256" key="1">
    <source>
        <dbReference type="SAM" id="MobiDB-lite"/>
    </source>
</evidence>
<dbReference type="GeneID" id="20343712"/>
<reference evidence="3" key="2">
    <citation type="submission" date="2010-07" db="EMBL/GenBank/DDBJ databases">
        <authorList>
            <consortium name="The Broad Institute Genome Sequencing Platform"/>
            <consortium name="Broad Institute Genome Sequencing Center for Infectious Disease"/>
            <person name="Ma L.-J."/>
            <person name="Dead R."/>
            <person name="Young S."/>
            <person name="Zeng Q."/>
            <person name="Koehrsen M."/>
            <person name="Alvarado L."/>
            <person name="Berlin A."/>
            <person name="Chapman S.B."/>
            <person name="Chen Z."/>
            <person name="Freedman E."/>
            <person name="Gellesch M."/>
            <person name="Goldberg J."/>
            <person name="Griggs A."/>
            <person name="Gujja S."/>
            <person name="Heilman E.R."/>
            <person name="Heiman D."/>
            <person name="Hepburn T."/>
            <person name="Howarth C."/>
            <person name="Jen D."/>
            <person name="Larson L."/>
            <person name="Mehta T."/>
            <person name="Neiman D."/>
            <person name="Pearson M."/>
            <person name="Roberts A."/>
            <person name="Saif S."/>
            <person name="Shea T."/>
            <person name="Shenoy N."/>
            <person name="Sisk P."/>
            <person name="Stolte C."/>
            <person name="Sykes S."/>
            <person name="Walk T."/>
            <person name="White J."/>
            <person name="Yandava C."/>
            <person name="Haas B."/>
            <person name="Nusbaum C."/>
            <person name="Birren B."/>
        </authorList>
    </citation>
    <scope>NUCLEOTIDE SEQUENCE</scope>
    <source>
        <strain evidence="3">R3-111a-1</strain>
    </source>
</reference>
<dbReference type="RefSeq" id="XP_009219297.1">
    <property type="nucleotide sequence ID" value="XM_009221033.1"/>
</dbReference>
<feature type="region of interest" description="Disordered" evidence="1">
    <location>
        <begin position="45"/>
        <end position="91"/>
    </location>
</feature>
<reference evidence="3" key="3">
    <citation type="submission" date="2010-09" db="EMBL/GenBank/DDBJ databases">
        <title>Annotation of Gaeumannomyces graminis var. tritici R3-111a-1.</title>
        <authorList>
            <consortium name="The Broad Institute Genome Sequencing Platform"/>
            <person name="Ma L.-J."/>
            <person name="Dead R."/>
            <person name="Young S.K."/>
            <person name="Zeng Q."/>
            <person name="Gargeya S."/>
            <person name="Fitzgerald M."/>
            <person name="Haas B."/>
            <person name="Abouelleil A."/>
            <person name="Alvarado L."/>
            <person name="Arachchi H.M."/>
            <person name="Berlin A."/>
            <person name="Brown A."/>
            <person name="Chapman S.B."/>
            <person name="Chen Z."/>
            <person name="Dunbar C."/>
            <person name="Freedman E."/>
            <person name="Gearin G."/>
            <person name="Gellesch M."/>
            <person name="Goldberg J."/>
            <person name="Griggs A."/>
            <person name="Gujja S."/>
            <person name="Heiman D."/>
            <person name="Howarth C."/>
            <person name="Larson L."/>
            <person name="Lui A."/>
            <person name="MacDonald P.J.P."/>
            <person name="Mehta T."/>
            <person name="Montmayeur A."/>
            <person name="Murphy C."/>
            <person name="Neiman D."/>
            <person name="Pearson M."/>
            <person name="Priest M."/>
            <person name="Roberts A."/>
            <person name="Saif S."/>
            <person name="Shea T."/>
            <person name="Shenoy N."/>
            <person name="Sisk P."/>
            <person name="Stolte C."/>
            <person name="Sykes S."/>
            <person name="Yandava C."/>
            <person name="Wortman J."/>
            <person name="Nusbaum C."/>
            <person name="Birren B."/>
        </authorList>
    </citation>
    <scope>NUCLEOTIDE SEQUENCE</scope>
    <source>
        <strain evidence="3">R3-111a-1</strain>
    </source>
</reference>
<dbReference type="EMBL" id="GL385396">
    <property type="protein sequence ID" value="EJT78152.1"/>
    <property type="molecule type" value="Genomic_DNA"/>
</dbReference>
<reference evidence="4" key="4">
    <citation type="journal article" date="2015" name="G3 (Bethesda)">
        <title>Genome sequences of three phytopathogenic species of the Magnaporthaceae family of fungi.</title>
        <authorList>
            <person name="Okagaki L.H."/>
            <person name="Nunes C.C."/>
            <person name="Sailsbery J."/>
            <person name="Clay B."/>
            <person name="Brown D."/>
            <person name="John T."/>
            <person name="Oh Y."/>
            <person name="Young N."/>
            <person name="Fitzgerald M."/>
            <person name="Haas B.J."/>
            <person name="Zeng Q."/>
            <person name="Young S."/>
            <person name="Adiconis X."/>
            <person name="Fan L."/>
            <person name="Levin J.Z."/>
            <person name="Mitchell T.K."/>
            <person name="Okubara P.A."/>
            <person name="Farman M.L."/>
            <person name="Kohn L.M."/>
            <person name="Birren B."/>
            <person name="Ma L.-J."/>
            <person name="Dean R.A."/>
        </authorList>
    </citation>
    <scope>NUCLEOTIDE SEQUENCE</scope>
    <source>
        <strain evidence="4">R3-111a-1</strain>
    </source>
</reference>
<protein>
    <submittedName>
        <fullName evidence="3 4">Uncharacterized protein</fullName>
    </submittedName>
</protein>
<evidence type="ECO:0000313" key="4">
    <source>
        <dbReference type="EnsemblFungi" id="EJT78152"/>
    </source>
</evidence>
<dbReference type="EnsemblFungi" id="EJT78152">
    <property type="protein sequence ID" value="EJT78152"/>
    <property type="gene ID" value="GGTG_03254"/>
</dbReference>
<dbReference type="VEuPathDB" id="FungiDB:GGTG_03254"/>
<gene>
    <name evidence="4" type="primary">20343712</name>
    <name evidence="3" type="ORF">GGTG_03254</name>
</gene>
<dbReference type="OrthoDB" id="5233988at2759"/>
<feature type="signal peptide" evidence="2">
    <location>
        <begin position="1"/>
        <end position="19"/>
    </location>
</feature>
<sequence>MDLLAKFLFAASAVSLSTASPVGMNPQALGLAILVPITYTETGGIPARGEGRIGHQTTPRADTKEPEPEIDVEGIQPLPQRRGAPSSEIREAADAGADADAAACTSTLTPTPRYPCTTEGYETVYPSTRTLLAQVDCGRCRDLFIPREVYFCPLRRILGIRTVNEPSTSWSTVCAATRLGRRDLHHHATRAAPAVAAPTTTAGGGDTTERVKRQAACRTTRVVQPQRTAGPVATQHRRVVTETVRLNCGGCELQLSTAVGGYGPVVRFTSTTTLPTGTSTVFVCL</sequence>
<keyword evidence="5" id="KW-1185">Reference proteome</keyword>
<evidence type="ECO:0000313" key="5">
    <source>
        <dbReference type="Proteomes" id="UP000006039"/>
    </source>
</evidence>
<reference evidence="5" key="1">
    <citation type="submission" date="2010-07" db="EMBL/GenBank/DDBJ databases">
        <title>The genome sequence of Gaeumannomyces graminis var. tritici strain R3-111a-1.</title>
        <authorList>
            <consortium name="The Broad Institute Genome Sequencing Platform"/>
            <person name="Ma L.-J."/>
            <person name="Dead R."/>
            <person name="Young S."/>
            <person name="Zeng Q."/>
            <person name="Koehrsen M."/>
            <person name="Alvarado L."/>
            <person name="Berlin A."/>
            <person name="Chapman S.B."/>
            <person name="Chen Z."/>
            <person name="Freedman E."/>
            <person name="Gellesch M."/>
            <person name="Goldberg J."/>
            <person name="Griggs A."/>
            <person name="Gujja S."/>
            <person name="Heilman E.R."/>
            <person name="Heiman D."/>
            <person name="Hepburn T."/>
            <person name="Howarth C."/>
            <person name="Jen D."/>
            <person name="Larson L."/>
            <person name="Mehta T."/>
            <person name="Neiman D."/>
            <person name="Pearson M."/>
            <person name="Roberts A."/>
            <person name="Saif S."/>
            <person name="Shea T."/>
            <person name="Shenoy N."/>
            <person name="Sisk P."/>
            <person name="Stolte C."/>
            <person name="Sykes S."/>
            <person name="Walk T."/>
            <person name="White J."/>
            <person name="Yandava C."/>
            <person name="Haas B."/>
            <person name="Nusbaum C."/>
            <person name="Birren B."/>
        </authorList>
    </citation>
    <scope>NUCLEOTIDE SEQUENCE [LARGE SCALE GENOMIC DNA]</scope>
    <source>
        <strain evidence="5">R3-111a-1</strain>
    </source>
</reference>
<dbReference type="HOGENOM" id="CLU_956687_0_0_1"/>
<evidence type="ECO:0000256" key="2">
    <source>
        <dbReference type="SAM" id="SignalP"/>
    </source>
</evidence>
<name>J3NPP7_GAET3</name>
<organism evidence="3">
    <name type="scientific">Gaeumannomyces tritici (strain R3-111a-1)</name>
    <name type="common">Wheat and barley take-all root rot fungus</name>
    <name type="synonym">Gaeumannomyces graminis var. tritici</name>
    <dbReference type="NCBI Taxonomy" id="644352"/>
    <lineage>
        <taxon>Eukaryota</taxon>
        <taxon>Fungi</taxon>
        <taxon>Dikarya</taxon>
        <taxon>Ascomycota</taxon>
        <taxon>Pezizomycotina</taxon>
        <taxon>Sordariomycetes</taxon>
        <taxon>Sordariomycetidae</taxon>
        <taxon>Magnaporthales</taxon>
        <taxon>Magnaporthaceae</taxon>
        <taxon>Gaeumannomyces</taxon>
    </lineage>
</organism>
<accession>J3NPP7</accession>